<name>A0A1F6EHP2_9BACT</name>
<accession>A0A1F6EHP2</accession>
<dbReference type="PROSITE" id="PS50093">
    <property type="entry name" value="PKD"/>
    <property type="match status" value="2"/>
</dbReference>
<sequence length="444" mass="45173">MQRVVQGAFIAALLLAPLAVSAVTAEELRTQITDLLNRIQTLQQQIGAQSGTGTPTPPGGAPAPAGSCPRIGRVLKLGSSGDDVSRLQQFLALDPSVYPEGLVTGYYGSLTEAAIKRFQCKNKIVCDGTPETTGYGVTGPRTAAILSLQCPGGGTGGTQAPVSGFIKVTPTSGVSPLNVSIEATVNTAHTCQGNVYEVHFGDSSAAVTVTVPQNACAEIKQIFTHTYNSGGTYQVLLRSGTHQVSATVAVTQGSGTIPSTGDSFSGSPTSGSAPLTINFSGLVNVNSQCNAGPYSINFGDGQSTNITVAGCTPTNYVIPHTYSTSGTFTARLYRGNPAVNIGSVSVSATGNVSTSGGSFSVSGGVGGNPLAVRALFDLVSSCSRYDLNWGDGTAHATQSEGTCSSGTVAKDLSHTYAGSGTYTITLLRGASLNYTDTASVTIVQ</sequence>
<dbReference type="InterPro" id="IPR002477">
    <property type="entry name" value="Peptidoglycan-bd-like"/>
</dbReference>
<gene>
    <name evidence="3" type="ORF">A3A38_03505</name>
</gene>
<reference evidence="3 4" key="1">
    <citation type="journal article" date="2016" name="Nat. Commun.">
        <title>Thousands of microbial genomes shed light on interconnected biogeochemical processes in an aquifer system.</title>
        <authorList>
            <person name="Anantharaman K."/>
            <person name="Brown C.T."/>
            <person name="Hug L.A."/>
            <person name="Sharon I."/>
            <person name="Castelle C.J."/>
            <person name="Probst A.J."/>
            <person name="Thomas B.C."/>
            <person name="Singh A."/>
            <person name="Wilkins M.J."/>
            <person name="Karaoz U."/>
            <person name="Brodie E.L."/>
            <person name="Williams K.H."/>
            <person name="Hubbard S.S."/>
            <person name="Banfield J.F."/>
        </authorList>
    </citation>
    <scope>NUCLEOTIDE SEQUENCE [LARGE SCALE GENOMIC DNA]</scope>
</reference>
<dbReference type="InterPro" id="IPR013783">
    <property type="entry name" value="Ig-like_fold"/>
</dbReference>
<evidence type="ECO:0000313" key="4">
    <source>
        <dbReference type="Proteomes" id="UP000177306"/>
    </source>
</evidence>
<proteinExistence type="predicted"/>
<dbReference type="SUPFAM" id="SSF49299">
    <property type="entry name" value="PKD domain"/>
    <property type="match status" value="3"/>
</dbReference>
<evidence type="ECO:0000313" key="3">
    <source>
        <dbReference type="EMBL" id="OGG73165.1"/>
    </source>
</evidence>
<feature type="chain" id="PRO_5009524161" description="PKD domain-containing protein" evidence="1">
    <location>
        <begin position="23"/>
        <end position="444"/>
    </location>
</feature>
<feature type="domain" description="PKD" evidence="2">
    <location>
        <begin position="385"/>
        <end position="444"/>
    </location>
</feature>
<keyword evidence="1" id="KW-0732">Signal</keyword>
<evidence type="ECO:0000259" key="2">
    <source>
        <dbReference type="PROSITE" id="PS50093"/>
    </source>
</evidence>
<dbReference type="InterPro" id="IPR035986">
    <property type="entry name" value="PKD_dom_sf"/>
</dbReference>
<dbReference type="InterPro" id="IPR036366">
    <property type="entry name" value="PGBDSf"/>
</dbReference>
<dbReference type="AlphaFoldDB" id="A0A1F6EHP2"/>
<dbReference type="Gene3D" id="2.60.40.10">
    <property type="entry name" value="Immunoglobulins"/>
    <property type="match status" value="3"/>
</dbReference>
<dbReference type="Proteomes" id="UP000177306">
    <property type="component" value="Unassembled WGS sequence"/>
</dbReference>
<dbReference type="SUPFAM" id="SSF47090">
    <property type="entry name" value="PGBD-like"/>
    <property type="match status" value="1"/>
</dbReference>
<dbReference type="InterPro" id="IPR000601">
    <property type="entry name" value="PKD_dom"/>
</dbReference>
<feature type="signal peptide" evidence="1">
    <location>
        <begin position="1"/>
        <end position="22"/>
    </location>
</feature>
<comment type="caution">
    <text evidence="3">The sequence shown here is derived from an EMBL/GenBank/DDBJ whole genome shotgun (WGS) entry which is preliminary data.</text>
</comment>
<dbReference type="EMBL" id="MFLY01000008">
    <property type="protein sequence ID" value="OGG73165.1"/>
    <property type="molecule type" value="Genomic_DNA"/>
</dbReference>
<organism evidence="3 4">
    <name type="scientific">Candidatus Kaiserbacteria bacterium RIFCSPLOWO2_01_FULL_53_17</name>
    <dbReference type="NCBI Taxonomy" id="1798511"/>
    <lineage>
        <taxon>Bacteria</taxon>
        <taxon>Candidatus Kaiseribacteriota</taxon>
    </lineage>
</organism>
<feature type="domain" description="PKD" evidence="2">
    <location>
        <begin position="260"/>
        <end position="349"/>
    </location>
</feature>
<dbReference type="InterPro" id="IPR036365">
    <property type="entry name" value="PGBD-like_sf"/>
</dbReference>
<dbReference type="Gene3D" id="1.10.101.10">
    <property type="entry name" value="PGBD-like superfamily/PGBD"/>
    <property type="match status" value="1"/>
</dbReference>
<protein>
    <recommendedName>
        <fullName evidence="2">PKD domain-containing protein</fullName>
    </recommendedName>
</protein>
<dbReference type="Pfam" id="PF01471">
    <property type="entry name" value="PG_binding_1"/>
    <property type="match status" value="1"/>
</dbReference>
<evidence type="ECO:0000256" key="1">
    <source>
        <dbReference type="SAM" id="SignalP"/>
    </source>
</evidence>